<dbReference type="InterPro" id="IPR058531">
    <property type="entry name" value="Baseplate_J_M"/>
</dbReference>
<organism evidence="5 6">
    <name type="scientific">Brucella pseudogrignonensis</name>
    <dbReference type="NCBI Taxonomy" id="419475"/>
    <lineage>
        <taxon>Bacteria</taxon>
        <taxon>Pseudomonadati</taxon>
        <taxon>Pseudomonadota</taxon>
        <taxon>Alphaproteobacteria</taxon>
        <taxon>Hyphomicrobiales</taxon>
        <taxon>Brucellaceae</taxon>
        <taxon>Brucella/Ochrobactrum group</taxon>
        <taxon>Brucella</taxon>
    </lineage>
</organism>
<evidence type="ECO:0000313" key="5">
    <source>
        <dbReference type="EMBL" id="NNV23922.1"/>
    </source>
</evidence>
<dbReference type="InterPro" id="IPR058530">
    <property type="entry name" value="Baseplate_J-like_C"/>
</dbReference>
<dbReference type="Proteomes" id="UP000526233">
    <property type="component" value="Unassembled WGS sequence"/>
</dbReference>
<gene>
    <name evidence="5" type="ORF">EHE22_26600</name>
</gene>
<sequence length="380" mass="40367">MPWPVPSAKTIAERIASAMEFSISVVRPLVDPLAISRAVRSARGTLAMIGRAVALEAREIHDHVAWWGRQYFVDTAEDEFVQRHADIWGIVARPATYAVGNLTIEGAAGTPLPADLEIAGSDGTLYRTTATAIISPNGNVTVAAKAVVAGPSGNLEAGVRLRTVTAFPEINRITVADGGFAGGAEAETPAELAAATMAYIRQRPHGGAGFDYLNWLREEFDVRAVKTETDWVGRGSVGVIVAMKDGTSARAPTESEMTEQIAYLGAPGSASGVRPVTAYVVIVPAEMREIQITVRVRPDTIATRAAVQEAYAAFIATIGDENDDQNDSPIGARIEPSRISEAISAASGEYAHDLISPSAPFTLDRDQYPLPGDITFEDPL</sequence>
<comment type="caution">
    <text evidence="5">The sequence shown here is derived from an EMBL/GenBank/DDBJ whole genome shotgun (WGS) entry which is preliminary data.</text>
</comment>
<evidence type="ECO:0000259" key="2">
    <source>
        <dbReference type="Pfam" id="PF04865"/>
    </source>
</evidence>
<reference evidence="5 6" key="1">
    <citation type="submission" date="2018-11" db="EMBL/GenBank/DDBJ databases">
        <title>Genome sequencing and analysis.</title>
        <authorList>
            <person name="Huang Y.-T."/>
        </authorList>
    </citation>
    <scope>NUCLEOTIDE SEQUENCE [LARGE SCALE GENOMIC DNA]</scope>
    <source>
        <strain evidence="5 6">SHIN</strain>
    </source>
</reference>
<comment type="similarity">
    <text evidence="1">Belongs to the Mu gp47/PBSX XkdT family.</text>
</comment>
<dbReference type="Pfam" id="PF26078">
    <property type="entry name" value="Baseplate_J_M"/>
    <property type="match status" value="1"/>
</dbReference>
<evidence type="ECO:0000259" key="3">
    <source>
        <dbReference type="Pfam" id="PF26078"/>
    </source>
</evidence>
<dbReference type="Pfam" id="PF04865">
    <property type="entry name" value="Baseplate_J"/>
    <property type="match status" value="1"/>
</dbReference>
<dbReference type="InterPro" id="IPR006949">
    <property type="entry name" value="Barrel_Baseplate_J-like"/>
</dbReference>
<feature type="domain" description="Baseplate J-like C-terminal" evidence="4">
    <location>
        <begin position="290"/>
        <end position="376"/>
    </location>
</feature>
<protein>
    <submittedName>
        <fullName evidence="5">Baseplate J/gp47 family protein</fullName>
    </submittedName>
</protein>
<accession>A0A7Y3WZX8</accession>
<dbReference type="InterPro" id="IPR052399">
    <property type="entry name" value="Phage_Baseplate_Assmbl_Protein"/>
</dbReference>
<dbReference type="RefSeq" id="WP_171380701.1">
    <property type="nucleotide sequence ID" value="NZ_PKQI01000007.1"/>
</dbReference>
<proteinExistence type="inferred from homology"/>
<dbReference type="AlphaFoldDB" id="A0A7Y3WZX8"/>
<evidence type="ECO:0000259" key="4">
    <source>
        <dbReference type="Pfam" id="PF26079"/>
    </source>
</evidence>
<dbReference type="PANTHER" id="PTHR37829">
    <property type="entry name" value="PHAGE-LIKE ELEMENT PBSX PROTEIN XKDT"/>
    <property type="match status" value="1"/>
</dbReference>
<name>A0A7Y3WZX8_9HYPH</name>
<dbReference type="EMBL" id="PKQI01000007">
    <property type="protein sequence ID" value="NNV23922.1"/>
    <property type="molecule type" value="Genomic_DNA"/>
</dbReference>
<dbReference type="PANTHER" id="PTHR37829:SF3">
    <property type="entry name" value="PROTEIN JAYE-RELATED"/>
    <property type="match status" value="1"/>
</dbReference>
<feature type="domain" description="Baseplate protein J-like barrel" evidence="2">
    <location>
        <begin position="102"/>
        <end position="183"/>
    </location>
</feature>
<feature type="domain" description="Baseplate J-like central" evidence="3">
    <location>
        <begin position="204"/>
        <end position="283"/>
    </location>
</feature>
<dbReference type="Pfam" id="PF26079">
    <property type="entry name" value="Baseplate_J_C"/>
    <property type="match status" value="1"/>
</dbReference>
<evidence type="ECO:0000313" key="6">
    <source>
        <dbReference type="Proteomes" id="UP000526233"/>
    </source>
</evidence>
<evidence type="ECO:0000256" key="1">
    <source>
        <dbReference type="ARBA" id="ARBA00038087"/>
    </source>
</evidence>